<dbReference type="HOGENOM" id="CLU_1860786_0_0_2"/>
<feature type="transmembrane region" description="Helical" evidence="1">
    <location>
        <begin position="16"/>
        <end position="43"/>
    </location>
</feature>
<keyword evidence="1" id="KW-0812">Transmembrane</keyword>
<keyword evidence="3" id="KW-1185">Reference proteome</keyword>
<evidence type="ECO:0000313" key="3">
    <source>
        <dbReference type="Proteomes" id="UP000008458"/>
    </source>
</evidence>
<accession>F4B7P3</accession>
<gene>
    <name evidence="2" type="ordered locus">Ahos_1917</name>
</gene>
<dbReference type="RefSeq" id="WP_013776705.1">
    <property type="nucleotide sequence ID" value="NC_015518.1"/>
</dbReference>
<feature type="transmembrane region" description="Helical" evidence="1">
    <location>
        <begin position="64"/>
        <end position="84"/>
    </location>
</feature>
<dbReference type="AlphaFoldDB" id="F4B7P3"/>
<feature type="transmembrane region" description="Helical" evidence="1">
    <location>
        <begin position="90"/>
        <end position="111"/>
    </location>
</feature>
<dbReference type="EMBL" id="CP002535">
    <property type="protein sequence ID" value="AEE94790.1"/>
    <property type="molecule type" value="Genomic_DNA"/>
</dbReference>
<reference evidence="2 3" key="1">
    <citation type="journal article" date="2011" name="Extremophiles">
        <title>Genomic analysis of Acidianus hospitalis W1 a host for studying crenarchaeal virus and plasmid life cycles.</title>
        <authorList>
            <person name="You X.Y."/>
            <person name="Liu C."/>
            <person name="Wang S.Y."/>
            <person name="Jiang C.Y."/>
            <person name="Shah S.A."/>
            <person name="Prangishvili D."/>
            <person name="She Q."/>
            <person name="Liu S.J."/>
            <person name="Garrett R.A."/>
        </authorList>
    </citation>
    <scope>NUCLEOTIDE SEQUENCE [LARGE SCALE GENOMIC DNA]</scope>
    <source>
        <strain evidence="2 3">W1</strain>
    </source>
</reference>
<reference key="2">
    <citation type="journal article" date="2011" name="Extremophiles">
        <title>Genomic analyses of Acidianus hospitalis W1 a host for studying crenarchaeal virus and plasmid life cycles.</title>
        <authorList>
            <person name="You X.Y."/>
            <person name="Liu C."/>
            <person name="Wang S.Y."/>
            <person name="Jiang C.Y."/>
            <person name="Shah S.A."/>
            <person name="Prangishvili D."/>
            <person name="Liu S.J."/>
            <person name="Garrett R.A."/>
        </authorList>
    </citation>
    <scope>NUCLEOTIDE SEQUENCE</scope>
    <source>
        <strain>W1</strain>
    </source>
</reference>
<dbReference type="eggNOG" id="arCOG06007">
    <property type="taxonomic scope" value="Archaea"/>
</dbReference>
<sequence length="112" mass="12044">MAIAYGIVKLFYPPTIFSVIPIVSLIKCPALGIIQLVILGLMVAFAYPVRTRVAGESLLTIRKLAMVTALGYLLFSLMPLAFHVEYIQTYVGLVIAADIINGAFAGVLSSLI</sequence>
<keyword evidence="1" id="KW-0472">Membrane</keyword>
<proteinExistence type="predicted"/>
<dbReference type="Proteomes" id="UP000008458">
    <property type="component" value="Chromosome"/>
</dbReference>
<protein>
    <submittedName>
        <fullName evidence="2">Uncharacterized protein</fullName>
    </submittedName>
</protein>
<evidence type="ECO:0000313" key="2">
    <source>
        <dbReference type="EMBL" id="AEE94790.1"/>
    </source>
</evidence>
<dbReference type="STRING" id="933801.Ahos_1917"/>
<name>F4B7P3_ACIHW</name>
<organism evidence="2 3">
    <name type="scientific">Acidianus hospitalis (strain W1)</name>
    <dbReference type="NCBI Taxonomy" id="933801"/>
    <lineage>
        <taxon>Archaea</taxon>
        <taxon>Thermoproteota</taxon>
        <taxon>Thermoprotei</taxon>
        <taxon>Sulfolobales</taxon>
        <taxon>Sulfolobaceae</taxon>
        <taxon>Acidianus</taxon>
    </lineage>
</organism>
<dbReference type="KEGG" id="aho:Ahos_1917"/>
<dbReference type="GeneID" id="10601416"/>
<keyword evidence="1" id="KW-1133">Transmembrane helix</keyword>
<evidence type="ECO:0000256" key="1">
    <source>
        <dbReference type="SAM" id="Phobius"/>
    </source>
</evidence>